<feature type="region of interest" description="Disordered" evidence="1">
    <location>
        <begin position="5170"/>
        <end position="5189"/>
    </location>
</feature>
<dbReference type="Proteomes" id="UP000053268">
    <property type="component" value="Unassembled WGS sequence"/>
</dbReference>
<feature type="compositionally biased region" description="Low complexity" evidence="1">
    <location>
        <begin position="4317"/>
        <end position="4368"/>
    </location>
</feature>
<dbReference type="EMBL" id="KQ459572">
    <property type="protein sequence ID" value="KPI99594.1"/>
    <property type="molecule type" value="Genomic_DNA"/>
</dbReference>
<feature type="region of interest" description="Disordered" evidence="1">
    <location>
        <begin position="1978"/>
        <end position="2007"/>
    </location>
</feature>
<feature type="compositionally biased region" description="Polar residues" evidence="1">
    <location>
        <begin position="758"/>
        <end position="772"/>
    </location>
</feature>
<feature type="compositionally biased region" description="Low complexity" evidence="1">
    <location>
        <begin position="5174"/>
        <end position="5185"/>
    </location>
</feature>
<feature type="compositionally biased region" description="Polar residues" evidence="1">
    <location>
        <begin position="886"/>
        <end position="903"/>
    </location>
</feature>
<feature type="compositionally biased region" description="Basic and acidic residues" evidence="1">
    <location>
        <begin position="1914"/>
        <end position="1926"/>
    </location>
</feature>
<organism evidence="2 3">
    <name type="scientific">Papilio xuthus</name>
    <name type="common">Asian swallowtail butterfly</name>
    <dbReference type="NCBI Taxonomy" id="66420"/>
    <lineage>
        <taxon>Eukaryota</taxon>
        <taxon>Metazoa</taxon>
        <taxon>Ecdysozoa</taxon>
        <taxon>Arthropoda</taxon>
        <taxon>Hexapoda</taxon>
        <taxon>Insecta</taxon>
        <taxon>Pterygota</taxon>
        <taxon>Neoptera</taxon>
        <taxon>Endopterygota</taxon>
        <taxon>Lepidoptera</taxon>
        <taxon>Glossata</taxon>
        <taxon>Ditrysia</taxon>
        <taxon>Papilionoidea</taxon>
        <taxon>Papilionidae</taxon>
        <taxon>Papilioninae</taxon>
        <taxon>Papilio</taxon>
    </lineage>
</organism>
<feature type="compositionally biased region" description="Polar residues" evidence="1">
    <location>
        <begin position="4256"/>
        <end position="4289"/>
    </location>
</feature>
<evidence type="ECO:0000256" key="1">
    <source>
        <dbReference type="SAM" id="MobiDB-lite"/>
    </source>
</evidence>
<feature type="region of interest" description="Disordered" evidence="1">
    <location>
        <begin position="2019"/>
        <end position="2056"/>
    </location>
</feature>
<feature type="compositionally biased region" description="Basic residues" evidence="1">
    <location>
        <begin position="5228"/>
        <end position="5239"/>
    </location>
</feature>
<feature type="region of interest" description="Disordered" evidence="1">
    <location>
        <begin position="5195"/>
        <end position="5266"/>
    </location>
</feature>
<feature type="region of interest" description="Disordered" evidence="1">
    <location>
        <begin position="457"/>
        <end position="480"/>
    </location>
</feature>
<feature type="region of interest" description="Disordered" evidence="1">
    <location>
        <begin position="886"/>
        <end position="938"/>
    </location>
</feature>
<feature type="region of interest" description="Disordered" evidence="1">
    <location>
        <begin position="4252"/>
        <end position="4289"/>
    </location>
</feature>
<feature type="region of interest" description="Disordered" evidence="1">
    <location>
        <begin position="4421"/>
        <end position="4523"/>
    </location>
</feature>
<gene>
    <name evidence="2" type="ORF">RR46_01283</name>
</gene>
<feature type="region of interest" description="Disordered" evidence="1">
    <location>
        <begin position="2737"/>
        <end position="2759"/>
    </location>
</feature>
<accession>A0A0N1IAZ8</accession>
<feature type="region of interest" description="Disordered" evidence="1">
    <location>
        <begin position="641"/>
        <end position="731"/>
    </location>
</feature>
<feature type="region of interest" description="Disordered" evidence="1">
    <location>
        <begin position="749"/>
        <end position="772"/>
    </location>
</feature>
<protein>
    <submittedName>
        <fullName evidence="2">Uncharacterized protein</fullName>
    </submittedName>
</protein>
<feature type="compositionally biased region" description="Basic and acidic residues" evidence="1">
    <location>
        <begin position="4663"/>
        <end position="4674"/>
    </location>
</feature>
<feature type="region of interest" description="Disordered" evidence="1">
    <location>
        <begin position="1914"/>
        <end position="1943"/>
    </location>
</feature>
<evidence type="ECO:0000313" key="2">
    <source>
        <dbReference type="EMBL" id="KPI99594.1"/>
    </source>
</evidence>
<sequence>MTSTNDGKDVNCKQSSGPRGKLYFIELYKFLDGRLSGEGGLEERTQHLCQAWECIHSLCLQSSPKLHLHLLGWLQTHTARTILHTEWQKPEILPQHAKLVEAIDVHIKEGKDAISKRNGSGLFWEIHLLKRAEWFKKVLSNPWGHPILKRLSNPTEEKPSDKEVIEWLREERSEMFVSRLRQLAMSKACADIAASLATAVMDRARASAATHEQDKDKMNKSEPTFADTLSREAGFNSEVWDLLTDLEFVLLYQGDNASRCIELAKQRSLRSGYKLVERMLGHVDKLPREKKLWKNAKKVAKLIAQVTITRCMVLPSCAGVVYDALYRCARSLAALIPPEGLPRAANALAAPAATAAHLHTLATAVAEKCKDEMKAFVCELYVRAITTGMNELERLKLKTEKASEARSTEQMLSTWFTQLGSLLSKSPRLNYECALTAFSVHPSPAMYERIVAAPPLPPLTTNNESPEASADTNSEFGSWATDSRTTTNFVKTSETLNIKQIQNNANVLSTAVLTEGEAIGLGTDLCQDLAVLLSGPRHKILSWDINRDVLLENCRTYMERTDGGTRALTTELKYLNLDPRSFQHLPFEKDDEDNIYYGIEKGYEHLVEHEEVEAENQWQQVLFDSETEDAISSCIEDIDSSPVRRKKKKSKRLDSTDEEIDPLSLSDDQQNQKKKERPHSKERLKSKTKSSSKNKDSTERFTSEKKEQKGERKERKKKDKTSLPETSIPLSRLIGMKVTRVEDISEKLEKQSEEQNQNRKLSIPSLNSDNSDNVVFDGLYSMDDISSPEKSNRSLQALYKESKLNDDLDDDNKPLSQVINEALINNQNKRKELRLNSVISPQTKYTHDKESNININYKDIPDQRDDTIVKESIKKLVEFRRLKNDSNIQPNTTSQLQSSIESSNAHKHSMVLPRKTAQDDSKEPCYVPSTSSPLHQNTPMNNANIKQFEHISPSTSEVRSILNGNPISSNNSGNLYVGRIVFGLAKYTSTLNEQKLKDNDTQSKLKTVSSVTKPEGRNVSHKVYSKRSPDKEKRIAQKQVLARNQPQYEKAKILNELQPQQQCDKLKSTKETKSSYKNFVDELKATINAGTIEDELYKDVPSSNTFPITNQNKLKIHSALTTQCAKSIVHQKITEAPNTFARLNYMHKNKQSHARPKATSTIKQMQETKLSTELDKQIVDHKIKKFHYLQTKDLTISRVGTGVHNRQSKDTPSMIQKKEVRTPLIVQKTGLDDPLTIQKRVISNSPNLTKDQSGVSNVIKSNDIKIPITVKTDAIEETIVVKNAKKHDGTIGTTKSSLLLEKDQQDILLLLRQQNKLNAQSPVTKSELKFKHVAQTSPQSKTDIKSFTHNAISNPRDLGGAGVQSLNDFKNENTVQKCESKTNTVISSSYQTHPSIIKMPISENKTMIYSSQSVSKSDGSCEVARTTQDVNSEIKMPVKRERHIQKKTSLDIETKSDWKLVMEDLLKHKTPSRGPNALDVALNKDSFQKHLANKEIDTEKAEKVKRNEQGPKTSYVSNVDYQKVVPSDSTKKTVVTVPTTPTDLPKRISRPEEIQKTDMYYVPKTSLPNVPKNTCDVLNQDPFISGIPNSDYDILEELMDDDLRQEIGELISDDESLHYANITDKKESQCSTIVTPFQKSFYDNTQTNVETICATVLQQDNTFATTNIVRNVTNTNLAQFPQPTSSSAFSSVGQAYSNITVAGTIKMTRTDSIVQNISTTIASNTSPIGESQSSLHLPRASNDVYPRRESNVDSRNVIFTTIPPRTVVIGSETVYDPYHTMQIQGNQNAQVRSFNPNTYLNVNSMPNISFLPTTTFAAPPVVYGNTFTQTGTQNNIKDTLPNSTIQPMKYACKPNLNGADHSNQFIESRTTSSEIKNQIILKNPCSSPDVDLEINKNLILNRERNELHQVQVDKLSHTKNDSKSYPKVESLGDTDAMISSKENERLKEKRMALINREVRHYINLPPIPLPYMALNRKEEKSGNSSESKDDSVLNIKTPDEDFNENSSVEYSSNALLEKCKNDKNKTNDAESKESSNEIKNRYSGTLRRNRSPQIPSSYAMDKDKIILRKNNAIRNTKSKIKMTNAPLKGTSTVKHTKILKTNITNSLKKALKVRKSKASVIINYDQDNATQKLEHNTGIKDNLKINGNVSKKVETVQSINTFSIENEPFDIEDQLIGSVISKTKLSAPIKDIPAPKDIAVEINGKGEEKENDLNESQKVIKENQEANNIKPDSEVDEISFKHDFNEQKSNTDIVNSTKISNGKSYLRRLNKKKSTIKKLDDEPNDEIKTLKKVIGKEGSRKKTSTNSLLIKNYDLCEDKNIQKFLSTNNSSSIEQKKTVHNEVIDLDKVSDASVSPIKLTNLLPINNDDKLAKYKLQSHRLTHKNFTHKKRDQKNYSEIKYLNQVIFEEISSKKSKNKAHKAFRVVLPTGTKFKAIITGKKNYDVNNLKINSEVKYLLLKNFFNNKMTSSSKVLQKKSIRHSTKTNRILNNTNEVETIDLISDDEINTGVTLQTDSGNFFIRSLNEVDFAKHRKKLTSKCFVSLTRYSTEELIALNRSIKDKESCVIEESLSSGNEQFQDIKSDESEITKIPLPLSDKNVSETTLLENVCGNDNILNEQIDLVSGEIKIETTTDGIQNAPNMLMINDDNEIEFTSATTEEQNQDFNVPLKITQQYTYNFDCYLKLARCDDLVKKYDISKQKCYVELVRCDSCIKKESQIPHLLDEETSPVDETLAYNENESDNRLTNEDVAGDSNMNDDLIHPVVEEDEDKYESKIERSSSCSILTDFLICREIMDYTAIDKVQNFNNEQEGFVKLPVSFEVTCYAEWSMTKRDLFLQTANSNECIRQDPNMFDNNSSKNVAVSDIKDDTETENALSTIETLPIFQVQSLGKLALKFFESNSVLDLLYPLSQDTGKIAKDGNLLLKRRYQTPSCEKIAITEEVKNKPGALTDDNIDLNSPKPESGICDGDYSKDAKILNKTERTKIDVYNIDDIKLEKTAITNANANICKEISNSLNPTQNINDTLFSNINISEDICDNSVKFSQSQYKINFINTDHNYATTSMGVYNDLNHSNVTTEDEISLNSEERTTVTNKVNVVLGNIENSNVANDEVPEEAYDVLRNVTLVYQDNAEIVLNGIEYEDPIAGTCYMFPLESTTLFSDVVNEGDYFCNDKQGDDTNNDDNKVQIKSSTIVDVQSDESFTVIPPIKTYSKYKEENKNYSFDKLSKRGIKRKNSLDYKICGKRYRKSKNIDYLKASVVTQRNTAYGQEYKRLLNYYGSIKFSYTRSFDKEHINITDLHRAWPIKETYHVPSVTESSDIFKDNSESPCFPDPLKQTLEEELSSSYIEYPITSDDISETNFSLGFGEESGRVIQNLEKKDKTLKFSAATLSDVKQSQPFLMSNEYVDCENSNEVSNSSMEDQNIKLKPYTDYIQLKDKVRSYFKKTAMELKYNWMRDNLKDKDMMSNFNGDCNFTNCPLDLYLHDFIEPPPIETIVQVVQIGQLPVSAAAQNPVSCDPRVTQVANASPPQCSEENSSHEESQSPVKTEYTELTTADLSLPLVAEYNRHDCHKITESQEPAHLHNNQEILQSEYIYCKIDPKEDYNHEEVQDLSLRNKELRMLGKEDTNNSVYHYDPNVGNECPEIDTPTTFFESSNNENNNASERTDQIAHAMNAAGIATTVEDSSECNFSDIMSEKLHQNNVDSTQNHIDSCSNAASINAVALQQALAQILPPPLNQTTSAESDAQTPSLTPQVLHIVHGKNDERNQITLVDNVQQSVINTPNAAPVLHIVQNKGPNTNASSNGTPVQQTNSFGALSLVESGLQQTNNQLLHIVNTGNTKDNNANQLLKRVNLLTNLANVQGSNEQKMLQFVCKSPDGKAIQLNAPHQGSMVLRLQPIEAQSVQDGLSNTEQLSPSPPVPSNVLVQENINTQQEIKSRSVYEENYAKFIQNTSSKCSPEKATSLPKFNQAFGKPVFQEENQKESEMNSNDAHLQPVNSIDDTSETSDNGMNLDHIGQISSPPLLLRKSPQNSQAQPSLVQHIKQSVTPTNTPMNIQTMHGGVIYTRQIPVNIGGGQTINLITVPSTELVDDSNHKQSDVKYVNQGEIVEPSIIKIVPQTTTTSDLSPDEPNHNTGTLNEGAQNTQTPPVLTQMRIKLPMLSKAPQMVSGTRVVRPSFFQIQRNVIGGTNQPVYQQLVLTAAPPLGQQTIRLPQTQMTRQIKVPNESPPESQLSSSTLEQLREFDMVLEQVKERSTVHPNSTAINSMSKPHTTTSSEANDSASAGPTATEPSQVLYSAGTNQQFNIAYVNRKSTVTTPTTSTFVRSPDSSVTESPTSSSHIQVSQTVTSATTSSSTSAQQSNPKPVKVSSRSRPRPKASSNPPNTLKLNNVPPKPSTQKPLEDEQTTQRILYILAEYREQVENCPDKNKPAPRRRTNPPSNPGSSKRKKSSSGSRRSGARDSSPIHGDDANRTMGSEDSSCGTSQGDYNENCLESPSPQDSPRKLPRKLSFENETPPAQPRPQLQRNVIVADGQTITVARGPTGKPATALLMPANYILPVSMLKGQQIAIVTNRGPKLLTVSGEGGTTGALLLQRLIGPAGLKPMLARTGVRHVRLPAAALHNLHAFNFATATTVQPPDSTISPPSATTPPGLVETGTAATPWTEKETQDVKPERTPSPAGSEPWNVPTSASTHEYTYEETVRTDNLDRTVLDPIPDRYSPEMEAQRIFDKMFEVETKRSYVVDTQDESPRCGYDVDASDCDDKCYPQVVQKRDISTHRQHRLTHVTAAALRHKYAILEHELRLQKSLSEECEDLGVDSPSASELFPEAELLFAGSPAQQDHTQEPHPHRPHTPPPIIINQSMPRPDMDDQIASDHLLQRPDLQEETNSDLAMNLGLDDVGIVTVTENGATITLDHEEFARSHPNTTFHKEPTEETEMHPYTISEVKSRHVTSTIFHASRAPGTVLMGPQTTVISQASHDSPHIQHNIRYTHMENIINPPVAQQHNLNLSTVLVKDDGLTRYDSILTDSRELHLSNTASAIVHSVGNATQVIRRVGYDDDKRDPRFLMDDTDTLMDGDHAKMMGEDSSREALESMSGDVDYDRLSPERPPELYWESNSMMDRLESRRHMDYSSDSEKCCKSPPYDENNSMDSYGLMGPQVRLDSVIKDARGIDRSGSADGSSADDAMPPLRTYPAKRVYHHPGDRDPGRSLSGKTRAGERLDSMDVRRRASGRGVVKRCCHCCSGSPLPPRPKKPKPRKPTLDYNMH</sequence>
<feature type="compositionally biased region" description="Basic and acidic residues" evidence="1">
    <location>
        <begin position="1978"/>
        <end position="1991"/>
    </location>
</feature>
<feature type="region of interest" description="Disordered" evidence="1">
    <location>
        <begin position="3519"/>
        <end position="3546"/>
    </location>
</feature>
<feature type="region of interest" description="Disordered" evidence="1">
    <location>
        <begin position="4836"/>
        <end position="4869"/>
    </location>
</feature>
<feature type="compositionally biased region" description="Polar residues" evidence="1">
    <location>
        <begin position="4132"/>
        <end position="4144"/>
    </location>
</feature>
<feature type="region of interest" description="Disordered" evidence="1">
    <location>
        <begin position="4317"/>
        <end position="4404"/>
    </location>
</feature>
<feature type="region of interest" description="Disordered" evidence="1">
    <location>
        <begin position="5130"/>
        <end position="5149"/>
    </location>
</feature>
<feature type="region of interest" description="Disordered" evidence="1">
    <location>
        <begin position="4120"/>
        <end position="4144"/>
    </location>
</feature>
<feature type="compositionally biased region" description="Polar residues" evidence="1">
    <location>
        <begin position="928"/>
        <end position="938"/>
    </location>
</feature>
<feature type="compositionally biased region" description="Low complexity" evidence="1">
    <location>
        <begin position="4636"/>
        <end position="4650"/>
    </location>
</feature>
<feature type="compositionally biased region" description="Polar residues" evidence="1">
    <location>
        <begin position="459"/>
        <end position="480"/>
    </location>
</feature>
<feature type="compositionally biased region" description="Basic and acidic residues" evidence="1">
    <location>
        <begin position="693"/>
        <end position="713"/>
    </location>
</feature>
<evidence type="ECO:0000313" key="3">
    <source>
        <dbReference type="Proteomes" id="UP000053268"/>
    </source>
</evidence>
<feature type="compositionally biased region" description="Low complexity" evidence="1">
    <location>
        <begin position="4450"/>
        <end position="4463"/>
    </location>
</feature>
<proteinExistence type="predicted"/>
<feature type="region of interest" description="Disordered" evidence="1">
    <location>
        <begin position="3979"/>
        <end position="4007"/>
    </location>
</feature>
<feature type="region of interest" description="Disordered" evidence="1">
    <location>
        <begin position="4634"/>
        <end position="4689"/>
    </location>
</feature>
<feature type="compositionally biased region" description="Polar residues" evidence="1">
    <location>
        <begin position="4472"/>
        <end position="4499"/>
    </location>
</feature>
<keyword evidence="3" id="KW-1185">Reference proteome</keyword>
<reference evidence="2 3" key="1">
    <citation type="journal article" date="2015" name="Nat. Commun.">
        <title>Outbred genome sequencing and CRISPR/Cas9 gene editing in butterflies.</title>
        <authorList>
            <person name="Li X."/>
            <person name="Fan D."/>
            <person name="Zhang W."/>
            <person name="Liu G."/>
            <person name="Zhang L."/>
            <person name="Zhao L."/>
            <person name="Fang X."/>
            <person name="Chen L."/>
            <person name="Dong Y."/>
            <person name="Chen Y."/>
            <person name="Ding Y."/>
            <person name="Zhao R."/>
            <person name="Feng M."/>
            <person name="Zhu Y."/>
            <person name="Feng Y."/>
            <person name="Jiang X."/>
            <person name="Zhu D."/>
            <person name="Xiang H."/>
            <person name="Feng X."/>
            <person name="Li S."/>
            <person name="Wang J."/>
            <person name="Zhang G."/>
            <person name="Kronforst M.R."/>
            <person name="Wang W."/>
        </authorList>
    </citation>
    <scope>NUCLEOTIDE SEQUENCE [LARGE SCALE GENOMIC DNA]</scope>
    <source>
        <strain evidence="2">Ya'a_city_454_Px</strain>
        <tissue evidence="2">Whole body</tissue>
    </source>
</reference>
<feature type="compositionally biased region" description="Polar residues" evidence="1">
    <location>
        <begin position="3986"/>
        <end position="4007"/>
    </location>
</feature>
<feature type="compositionally biased region" description="Basic and acidic residues" evidence="1">
    <location>
        <begin position="2019"/>
        <end position="2040"/>
    </location>
</feature>
<name>A0A0N1IAZ8_PAPXU</name>
<feature type="compositionally biased region" description="Basic and acidic residues" evidence="1">
    <location>
        <begin position="5215"/>
        <end position="5227"/>
    </location>
</feature>